<evidence type="ECO:0000256" key="4">
    <source>
        <dbReference type="ARBA" id="ARBA00007637"/>
    </source>
</evidence>
<comment type="subunit">
    <text evidence="10">Homodimer.</text>
</comment>
<evidence type="ECO:0000256" key="7">
    <source>
        <dbReference type="ARBA" id="ARBA00023027"/>
    </source>
</evidence>
<evidence type="ECO:0000256" key="9">
    <source>
        <dbReference type="ARBA" id="ARBA00023277"/>
    </source>
</evidence>
<accession>A0A2D2Q232</accession>
<keyword evidence="7 10" id="KW-0520">NAD</keyword>
<organism evidence="12 13">
    <name type="scientific">Parathermosynechococcus lividus PCC 6715</name>
    <dbReference type="NCBI Taxonomy" id="1917166"/>
    <lineage>
        <taxon>Bacteria</taxon>
        <taxon>Bacillati</taxon>
        <taxon>Cyanobacteriota</taxon>
        <taxon>Cyanophyceae</taxon>
        <taxon>Acaryochloridales</taxon>
        <taxon>Thermosynechococcaceae</taxon>
        <taxon>Parathermosynechococcus</taxon>
    </lineage>
</organism>
<dbReference type="UniPathway" id="UPA00214"/>
<dbReference type="OrthoDB" id="9801785at2"/>
<reference evidence="13" key="2">
    <citation type="journal article" date="2022" name="Front. Microbiol.">
        <title>Comparative Genomic Analysis Revealed Distinct Molecular Components and Organization of CO2-Concentrating Mechanism in Thermophilic Cyanobacteria.</title>
        <authorList>
            <person name="Tang J."/>
            <person name="Zhou H."/>
            <person name="Yao D."/>
            <person name="Riaz S."/>
            <person name="You D."/>
            <person name="Klepacz-Smolka A."/>
            <person name="Daroch M."/>
        </authorList>
    </citation>
    <scope>NUCLEOTIDE SEQUENCE [LARGE SCALE GENOMIC DNA]</scope>
    <source>
        <strain evidence="13">PCC 6715</strain>
    </source>
</reference>
<keyword evidence="9 10" id="KW-0119">Carbohydrate metabolism</keyword>
<dbReference type="EC" id="5.1.3.2" evidence="5 10"/>
<dbReference type="InterPro" id="IPR001509">
    <property type="entry name" value="Epimerase_deHydtase"/>
</dbReference>
<dbReference type="KEGG" id="slw:BRW62_07155"/>
<evidence type="ECO:0000256" key="1">
    <source>
        <dbReference type="ARBA" id="ARBA00000083"/>
    </source>
</evidence>
<dbReference type="PANTHER" id="PTHR43725">
    <property type="entry name" value="UDP-GLUCOSE 4-EPIMERASE"/>
    <property type="match status" value="1"/>
</dbReference>
<dbReference type="Gene3D" id="3.40.50.720">
    <property type="entry name" value="NAD(P)-binding Rossmann-like Domain"/>
    <property type="match status" value="1"/>
</dbReference>
<dbReference type="GO" id="GO:0003978">
    <property type="term" value="F:UDP-glucose 4-epimerase activity"/>
    <property type="evidence" value="ECO:0007669"/>
    <property type="project" value="UniProtKB-UniRule"/>
</dbReference>
<comment type="pathway">
    <text evidence="3 10">Carbohydrate metabolism; galactose metabolism.</text>
</comment>
<evidence type="ECO:0000313" key="13">
    <source>
        <dbReference type="Proteomes" id="UP000231057"/>
    </source>
</evidence>
<evidence type="ECO:0000256" key="5">
    <source>
        <dbReference type="ARBA" id="ARBA00013189"/>
    </source>
</evidence>
<dbReference type="Pfam" id="PF01370">
    <property type="entry name" value="Epimerase"/>
    <property type="match status" value="1"/>
</dbReference>
<name>A0A2D2Q232_PARLV</name>
<dbReference type="PANTHER" id="PTHR43725:SF53">
    <property type="entry name" value="UDP-ARABINOSE 4-EPIMERASE 1"/>
    <property type="match status" value="1"/>
</dbReference>
<comment type="similarity">
    <text evidence="4 10">Belongs to the NAD(P)-dependent epimerase/dehydratase family.</text>
</comment>
<dbReference type="RefSeq" id="WP_099798914.1">
    <property type="nucleotide sequence ID" value="NZ_CP018092.1"/>
</dbReference>
<dbReference type="NCBIfam" id="TIGR01179">
    <property type="entry name" value="galE"/>
    <property type="match status" value="1"/>
</dbReference>
<keyword evidence="8 10" id="KW-0413">Isomerase</keyword>
<dbReference type="AlphaFoldDB" id="A0A2D2Q232"/>
<evidence type="ECO:0000313" key="12">
    <source>
        <dbReference type="EMBL" id="ATS18570.1"/>
    </source>
</evidence>
<protein>
    <recommendedName>
        <fullName evidence="6 10">UDP-glucose 4-epimerase</fullName>
        <ecNumber evidence="5 10">5.1.3.2</ecNumber>
    </recommendedName>
</protein>
<keyword evidence="13" id="KW-1185">Reference proteome</keyword>
<dbReference type="Proteomes" id="UP000231057">
    <property type="component" value="Chromosome"/>
</dbReference>
<evidence type="ECO:0000259" key="11">
    <source>
        <dbReference type="Pfam" id="PF01370"/>
    </source>
</evidence>
<dbReference type="InterPro" id="IPR036291">
    <property type="entry name" value="NAD(P)-bd_dom_sf"/>
</dbReference>
<dbReference type="InterPro" id="IPR005886">
    <property type="entry name" value="UDP_G4E"/>
</dbReference>
<comment type="catalytic activity">
    <reaction evidence="1 10">
        <text>UDP-alpha-D-glucose = UDP-alpha-D-galactose</text>
        <dbReference type="Rhea" id="RHEA:22168"/>
        <dbReference type="ChEBI" id="CHEBI:58885"/>
        <dbReference type="ChEBI" id="CHEBI:66914"/>
        <dbReference type="EC" id="5.1.3.2"/>
    </reaction>
</comment>
<dbReference type="GO" id="GO:0033499">
    <property type="term" value="P:galactose catabolic process via UDP-galactose, Leloir pathway"/>
    <property type="evidence" value="ECO:0007669"/>
    <property type="project" value="TreeGrafter"/>
</dbReference>
<dbReference type="EMBL" id="CP018092">
    <property type="protein sequence ID" value="ATS18570.1"/>
    <property type="molecule type" value="Genomic_DNA"/>
</dbReference>
<evidence type="ECO:0000256" key="2">
    <source>
        <dbReference type="ARBA" id="ARBA00001911"/>
    </source>
</evidence>
<feature type="domain" description="NAD-dependent epimerase/dehydratase" evidence="11">
    <location>
        <begin position="6"/>
        <end position="257"/>
    </location>
</feature>
<evidence type="ECO:0000256" key="6">
    <source>
        <dbReference type="ARBA" id="ARBA00018569"/>
    </source>
</evidence>
<evidence type="ECO:0000256" key="10">
    <source>
        <dbReference type="RuleBase" id="RU366046"/>
    </source>
</evidence>
<dbReference type="SUPFAM" id="SSF51735">
    <property type="entry name" value="NAD(P)-binding Rossmann-fold domains"/>
    <property type="match status" value="1"/>
</dbReference>
<dbReference type="Gene3D" id="3.90.25.10">
    <property type="entry name" value="UDP-galactose 4-epimerase, domain 1"/>
    <property type="match status" value="1"/>
</dbReference>
<gene>
    <name evidence="12" type="ORF">BRW62_07155</name>
</gene>
<evidence type="ECO:0000256" key="8">
    <source>
        <dbReference type="ARBA" id="ARBA00023235"/>
    </source>
</evidence>
<reference evidence="12 13" key="1">
    <citation type="submission" date="2016-11" db="EMBL/GenBank/DDBJ databases">
        <title>Complete genome sequence of thermophilic cyanobacteria strain Synechococcus sp. PCC6715.</title>
        <authorList>
            <person name="Tang J."/>
            <person name="Daroch M."/>
            <person name="Liang Y."/>
            <person name="Jiang D."/>
            <person name="Shah M."/>
        </authorList>
    </citation>
    <scope>NUCLEOTIDE SEQUENCE [LARGE SCALE GENOMIC DNA]</scope>
    <source>
        <strain evidence="12 13">PCC 6715</strain>
    </source>
</reference>
<sequence length="332" mass="36620">MAQPLVLVTGGAGFIGAHAVLALQQAGFEVLILDNLERGHRDLVETVLNAQLIVGDIGDRPLLDQVFHSRSIAAVLHFAAYIEVGESVRFPDRFYKNNVNGTLTLLQAMVAAQVPSIVFSSTAAVYGLPQRLPLEETDPCAPINPYGRSKWMVEQILADMERAYGLKYVIFRYFNAAGADPHGRLGEDHHPETHLIPLVLQTALGRRPHINIYGTDYPTPDGTCIRDYIHVSDLAYAHVLGLKYLLAGGESNVLNLGNGQGFSVRQVIDTAARVTGCHIPVQHSDRRAGDPARLVANADRARRILGWQPQYADIEEIIAHAWQWHQHRHSCA</sequence>
<dbReference type="CDD" id="cd05247">
    <property type="entry name" value="UDP_G4E_1_SDR_e"/>
    <property type="match status" value="1"/>
</dbReference>
<evidence type="ECO:0000256" key="3">
    <source>
        <dbReference type="ARBA" id="ARBA00004947"/>
    </source>
</evidence>
<comment type="cofactor">
    <cofactor evidence="2 10">
        <name>NAD(+)</name>
        <dbReference type="ChEBI" id="CHEBI:57540"/>
    </cofactor>
</comment>
<proteinExistence type="inferred from homology"/>